<dbReference type="EMBL" id="CAFBOP010000001">
    <property type="protein sequence ID" value="CAB4974855.1"/>
    <property type="molecule type" value="Genomic_DNA"/>
</dbReference>
<evidence type="ECO:0000313" key="1">
    <source>
        <dbReference type="EMBL" id="CAB4790237.1"/>
    </source>
</evidence>
<name>A0A6J7Q0D0_9ZZZZ</name>
<proteinExistence type="predicted"/>
<dbReference type="EMBL" id="CAFBMN010000019">
    <property type="protein sequence ID" value="CAB4902438.1"/>
    <property type="molecule type" value="Genomic_DNA"/>
</dbReference>
<dbReference type="EMBL" id="CAFBPP010000004">
    <property type="protein sequence ID" value="CAB5010511.1"/>
    <property type="molecule type" value="Genomic_DNA"/>
</dbReference>
<dbReference type="EMBL" id="CAFAAC010000066">
    <property type="protein sequence ID" value="CAB4790237.1"/>
    <property type="molecule type" value="Genomic_DNA"/>
</dbReference>
<evidence type="ECO:0000313" key="4">
    <source>
        <dbReference type="EMBL" id="CAB5010511.1"/>
    </source>
</evidence>
<accession>A0A6J7Q0D0</accession>
<evidence type="ECO:0000313" key="3">
    <source>
        <dbReference type="EMBL" id="CAB4974855.1"/>
    </source>
</evidence>
<gene>
    <name evidence="1" type="ORF">UFOPK2967_00886</name>
    <name evidence="2" type="ORF">UFOPK3587_00562</name>
    <name evidence="3" type="ORF">UFOPK3984_00021</name>
    <name evidence="4" type="ORF">UFOPK4114_00226</name>
</gene>
<sequence length="168" mass="17476">MANRSSPALSARVTLIPGHTVLSSDVLAVDVALGTGQNRYFLNNRNIVGSVVLKQVNAGELIPTSAISFAESTQLNSTVPISVHSYDVPADIAVGEKVSLYHVGDPKVSSDVAPAELLIRGAFIVGINSKGQNLGGDLSVTISLQSEQTTSILDATSTGRIVIVRAHS</sequence>
<protein>
    <submittedName>
        <fullName evidence="4">Unannotated protein</fullName>
    </submittedName>
</protein>
<organism evidence="4">
    <name type="scientific">freshwater metagenome</name>
    <dbReference type="NCBI Taxonomy" id="449393"/>
    <lineage>
        <taxon>unclassified sequences</taxon>
        <taxon>metagenomes</taxon>
        <taxon>ecological metagenomes</taxon>
    </lineage>
</organism>
<dbReference type="AlphaFoldDB" id="A0A6J7Q0D0"/>
<evidence type="ECO:0000313" key="2">
    <source>
        <dbReference type="EMBL" id="CAB4902438.1"/>
    </source>
</evidence>
<reference evidence="4" key="1">
    <citation type="submission" date="2020-05" db="EMBL/GenBank/DDBJ databases">
        <authorList>
            <person name="Chiriac C."/>
            <person name="Salcher M."/>
            <person name="Ghai R."/>
            <person name="Kavagutti S V."/>
        </authorList>
    </citation>
    <scope>NUCLEOTIDE SEQUENCE</scope>
</reference>